<feature type="signal peptide" evidence="1">
    <location>
        <begin position="1"/>
        <end position="20"/>
    </location>
</feature>
<organism evidence="2 3">
    <name type="scientific">Stutzerimonas stutzeri</name>
    <name type="common">Pseudomonas stutzeri</name>
    <dbReference type="NCBI Taxonomy" id="316"/>
    <lineage>
        <taxon>Bacteria</taxon>
        <taxon>Pseudomonadati</taxon>
        <taxon>Pseudomonadota</taxon>
        <taxon>Gammaproteobacteria</taxon>
        <taxon>Pseudomonadales</taxon>
        <taxon>Pseudomonadaceae</taxon>
        <taxon>Stutzerimonas</taxon>
    </lineage>
</organism>
<dbReference type="AlphaFoldDB" id="A0A172WQU9"/>
<dbReference type="Gene3D" id="2.40.50.320">
    <property type="entry name" value="Copper binding periplasmic protein CusF"/>
    <property type="match status" value="1"/>
</dbReference>
<dbReference type="InterPro" id="IPR021647">
    <property type="entry name" value="CusF_Ec"/>
</dbReference>
<name>A0A172WQU9_STUST</name>
<protein>
    <recommendedName>
        <fullName evidence="4">Copper-binding protein</fullName>
    </recommendedName>
</protein>
<evidence type="ECO:0008006" key="4">
    <source>
        <dbReference type="Google" id="ProtNLM"/>
    </source>
</evidence>
<dbReference type="Pfam" id="PF11604">
    <property type="entry name" value="CusF_Ec"/>
    <property type="match status" value="1"/>
</dbReference>
<evidence type="ECO:0000313" key="3">
    <source>
        <dbReference type="Proteomes" id="UP000077787"/>
    </source>
</evidence>
<dbReference type="Proteomes" id="UP000077787">
    <property type="component" value="Chromosome"/>
</dbReference>
<dbReference type="OrthoDB" id="5771277at2"/>
<keyword evidence="1" id="KW-0732">Signal</keyword>
<sequence length="119" mass="12631">MKIFHCVTLSLILLAPPALAQDLLKPEGPTGSPEINGGPATEMVSEPVIHATGTIEALDRERGVVTIVHGPIPALKWPAATMDFQALREQLEGLSPGDQVRISFQSEGDEAALVSIEKP</sequence>
<evidence type="ECO:0000256" key="1">
    <source>
        <dbReference type="SAM" id="SignalP"/>
    </source>
</evidence>
<feature type="chain" id="PRO_5008002851" description="Copper-binding protein" evidence="1">
    <location>
        <begin position="21"/>
        <end position="119"/>
    </location>
</feature>
<dbReference type="InterPro" id="IPR042230">
    <property type="entry name" value="CusF_sf"/>
</dbReference>
<dbReference type="EMBL" id="CP015641">
    <property type="protein sequence ID" value="ANF25832.1"/>
    <property type="molecule type" value="Genomic_DNA"/>
</dbReference>
<dbReference type="RefSeq" id="WP_046163865.1">
    <property type="nucleotide sequence ID" value="NZ_CP015641.1"/>
</dbReference>
<gene>
    <name evidence="2" type="ORF">PS273GM_12090</name>
</gene>
<accession>A0A172WQU9</accession>
<proteinExistence type="predicted"/>
<reference evidence="2 3" key="1">
    <citation type="submission" date="2016-05" db="EMBL/GenBank/DDBJ databases">
        <title>Genome sequence of Pseudomonas stutzeri 273 and identification of the exopolysaccharide biosynthesis locus.</title>
        <authorList>
            <person name="Wu S."/>
            <person name="Sun C."/>
        </authorList>
    </citation>
    <scope>NUCLEOTIDE SEQUENCE [LARGE SCALE GENOMIC DNA]</scope>
    <source>
        <strain evidence="2 3">273</strain>
    </source>
</reference>
<evidence type="ECO:0000313" key="2">
    <source>
        <dbReference type="EMBL" id="ANF25832.1"/>
    </source>
</evidence>